<dbReference type="EnsemblPlants" id="Kaladp0071s0013.1.v1.1">
    <property type="protein sequence ID" value="Kaladp0071s0013.1.v1.1"/>
    <property type="gene ID" value="Kaladp0071s0013.v1.1"/>
</dbReference>
<dbReference type="Proteomes" id="UP000594263">
    <property type="component" value="Unplaced"/>
</dbReference>
<reference evidence="7" key="1">
    <citation type="submission" date="2021-01" db="UniProtKB">
        <authorList>
            <consortium name="EnsemblPlants"/>
        </authorList>
    </citation>
    <scope>IDENTIFICATION</scope>
</reference>
<dbReference type="Gramene" id="Kaladp0071s0013.1.v1.1">
    <property type="protein sequence ID" value="Kaladp0071s0013.1.v1.1"/>
    <property type="gene ID" value="Kaladp0071s0013.v1.1"/>
</dbReference>
<evidence type="ECO:0000256" key="5">
    <source>
        <dbReference type="SAM" id="Coils"/>
    </source>
</evidence>
<evidence type="ECO:0000256" key="3">
    <source>
        <dbReference type="ARBA" id="ARBA00023163"/>
    </source>
</evidence>
<protein>
    <recommendedName>
        <fullName evidence="6">BHLH domain-containing protein</fullName>
    </recommendedName>
</protein>
<dbReference type="Gene3D" id="4.10.280.10">
    <property type="entry name" value="Helix-loop-helix DNA-binding domain"/>
    <property type="match status" value="1"/>
</dbReference>
<keyword evidence="2" id="KW-0805">Transcription regulation</keyword>
<keyword evidence="4" id="KW-0539">Nucleus</keyword>
<feature type="coiled-coil region" evidence="5">
    <location>
        <begin position="136"/>
        <end position="181"/>
    </location>
</feature>
<accession>A0A7N0UL04</accession>
<keyword evidence="8" id="KW-1185">Reference proteome</keyword>
<name>A0A7N0UL04_KALFE</name>
<sequence>MMPSSPEDPSWVFDYALIDDLGLPDADVASLHQGFNWSSSAQGFGCPPDLSVVADHSSVVPDEIKDDASRKRVRSACATSGSKACKEKMRRDKLNDRFMELGHVLDPGRPPKSDKALILNDAVRLLTQLRDETLKLKESNENLHHKITELKAEKNELRDEKQRLKMEKEKLEMQVNVFTMQPSFLPRPSAIPAPFAAQGQVTSGKFLPYVSYPAMPMWQFMPPTTVDTSQDHVLRPPVA</sequence>
<comment type="subcellular location">
    <subcellularLocation>
        <location evidence="1">Nucleus</location>
    </subcellularLocation>
</comment>
<evidence type="ECO:0000256" key="2">
    <source>
        <dbReference type="ARBA" id="ARBA00023015"/>
    </source>
</evidence>
<dbReference type="CDD" id="cd11446">
    <property type="entry name" value="bHLH_AtILR3_like"/>
    <property type="match status" value="1"/>
</dbReference>
<dbReference type="GO" id="GO:0005634">
    <property type="term" value="C:nucleus"/>
    <property type="evidence" value="ECO:0007669"/>
    <property type="project" value="UniProtKB-SubCell"/>
</dbReference>
<dbReference type="InterPro" id="IPR044818">
    <property type="entry name" value="ILR3-like"/>
</dbReference>
<dbReference type="InterPro" id="IPR036638">
    <property type="entry name" value="HLH_DNA-bd_sf"/>
</dbReference>
<dbReference type="PANTHER" id="PTHR46133">
    <property type="entry name" value="BHLH TRANSCRIPTION FACTOR"/>
    <property type="match status" value="1"/>
</dbReference>
<evidence type="ECO:0000259" key="6">
    <source>
        <dbReference type="PROSITE" id="PS50888"/>
    </source>
</evidence>
<keyword evidence="3" id="KW-0804">Transcription</keyword>
<proteinExistence type="predicted"/>
<dbReference type="OMA" id="CGPGIND"/>
<dbReference type="Pfam" id="PF00010">
    <property type="entry name" value="HLH"/>
    <property type="match status" value="1"/>
</dbReference>
<dbReference type="AlphaFoldDB" id="A0A7N0UL04"/>
<dbReference type="SUPFAM" id="SSF47459">
    <property type="entry name" value="HLH, helix-loop-helix DNA-binding domain"/>
    <property type="match status" value="1"/>
</dbReference>
<dbReference type="GO" id="GO:0046983">
    <property type="term" value="F:protein dimerization activity"/>
    <property type="evidence" value="ECO:0007669"/>
    <property type="project" value="InterPro"/>
</dbReference>
<dbReference type="InterPro" id="IPR011598">
    <property type="entry name" value="bHLH_dom"/>
</dbReference>
<organism evidence="7 8">
    <name type="scientific">Kalanchoe fedtschenkoi</name>
    <name type="common">Lavender scallops</name>
    <name type="synonym">South American air plant</name>
    <dbReference type="NCBI Taxonomy" id="63787"/>
    <lineage>
        <taxon>Eukaryota</taxon>
        <taxon>Viridiplantae</taxon>
        <taxon>Streptophyta</taxon>
        <taxon>Embryophyta</taxon>
        <taxon>Tracheophyta</taxon>
        <taxon>Spermatophyta</taxon>
        <taxon>Magnoliopsida</taxon>
        <taxon>eudicotyledons</taxon>
        <taxon>Gunneridae</taxon>
        <taxon>Pentapetalae</taxon>
        <taxon>Saxifragales</taxon>
        <taxon>Crassulaceae</taxon>
        <taxon>Kalanchoe</taxon>
    </lineage>
</organism>
<dbReference type="GO" id="GO:0006879">
    <property type="term" value="P:intracellular iron ion homeostasis"/>
    <property type="evidence" value="ECO:0007669"/>
    <property type="project" value="InterPro"/>
</dbReference>
<feature type="domain" description="BHLH" evidence="6">
    <location>
        <begin position="78"/>
        <end position="129"/>
    </location>
</feature>
<evidence type="ECO:0000313" key="7">
    <source>
        <dbReference type="EnsemblPlants" id="Kaladp0071s0013.1.v1.1"/>
    </source>
</evidence>
<dbReference type="PANTHER" id="PTHR46133:SF23">
    <property type="entry name" value="TRANSCRIPTION FACTOR ILR3-LIKE"/>
    <property type="match status" value="1"/>
</dbReference>
<dbReference type="PROSITE" id="PS50888">
    <property type="entry name" value="BHLH"/>
    <property type="match status" value="1"/>
</dbReference>
<dbReference type="SMART" id="SM00353">
    <property type="entry name" value="HLH"/>
    <property type="match status" value="1"/>
</dbReference>
<evidence type="ECO:0000256" key="4">
    <source>
        <dbReference type="ARBA" id="ARBA00023242"/>
    </source>
</evidence>
<dbReference type="GO" id="GO:0003700">
    <property type="term" value="F:DNA-binding transcription factor activity"/>
    <property type="evidence" value="ECO:0007669"/>
    <property type="project" value="InterPro"/>
</dbReference>
<evidence type="ECO:0000313" key="8">
    <source>
        <dbReference type="Proteomes" id="UP000594263"/>
    </source>
</evidence>
<evidence type="ECO:0000256" key="1">
    <source>
        <dbReference type="ARBA" id="ARBA00004123"/>
    </source>
</evidence>
<keyword evidence="5" id="KW-0175">Coiled coil</keyword>